<comment type="similarity">
    <text evidence="1">Belongs to the IPP transferase family.</text>
</comment>
<dbReference type="InterPro" id="IPR027417">
    <property type="entry name" value="P-loop_NTPase"/>
</dbReference>
<evidence type="ECO:0000256" key="6">
    <source>
        <dbReference type="SAM" id="MobiDB-lite"/>
    </source>
</evidence>
<evidence type="ECO:0000256" key="1">
    <source>
        <dbReference type="ARBA" id="ARBA00005842"/>
    </source>
</evidence>
<reference evidence="7 8" key="1">
    <citation type="journal article" date="2021" name="BMC Genomics">
        <title>Datura genome reveals duplications of psychoactive alkaloid biosynthetic genes and high mutation rate following tissue culture.</title>
        <authorList>
            <person name="Rajewski A."/>
            <person name="Carter-House D."/>
            <person name="Stajich J."/>
            <person name="Litt A."/>
        </authorList>
    </citation>
    <scope>NUCLEOTIDE SEQUENCE [LARGE SCALE GENOMIC DNA]</scope>
    <source>
        <strain evidence="7">AR-01</strain>
    </source>
</reference>
<keyword evidence="5" id="KW-0067">ATP-binding</keyword>
<dbReference type="PANTHER" id="PTHR11088:SF82">
    <property type="entry name" value="TRNA DIMETHYLALLYLTRANSFERASE 2"/>
    <property type="match status" value="1"/>
</dbReference>
<sequence>MEIGEQPEEKMQNLNNGATAGSGKSRRLLIWLHSLLKSSTLILCRCAFIIFFGTISPRVEFTAKDFRDSAISVRPLLGDLNSVFVCKTNRIFKGIKEALVSPFLLDDSVEDAETNCLSDSQEDEQLDPEVELIFRIMIVLTTVLKILIQLQPTECIQIMAGSLITEKRELAVGTQLSLASMDSVHRATPVYQPSFKRLIVLSLLFDKASKFLSVYGQNWGQVDNSRHDFCFLCVNASLSTLDPFVDRRVDHMVDAGLLKEVLDIYTVDDYTKVATGRP</sequence>
<feature type="region of interest" description="Disordered" evidence="6">
    <location>
        <begin position="1"/>
        <end position="21"/>
    </location>
</feature>
<accession>A0ABS8VQ82</accession>
<keyword evidence="2" id="KW-0808">Transferase</keyword>
<dbReference type="Proteomes" id="UP000823775">
    <property type="component" value="Unassembled WGS sequence"/>
</dbReference>
<proteinExistence type="inferred from homology"/>
<evidence type="ECO:0000313" key="8">
    <source>
        <dbReference type="Proteomes" id="UP000823775"/>
    </source>
</evidence>
<dbReference type="InterPro" id="IPR039657">
    <property type="entry name" value="Dimethylallyltransferase"/>
</dbReference>
<keyword evidence="3" id="KW-0203">Cytokinin biosynthesis</keyword>
<evidence type="ECO:0000256" key="2">
    <source>
        <dbReference type="ARBA" id="ARBA00022679"/>
    </source>
</evidence>
<dbReference type="Gene3D" id="3.40.50.300">
    <property type="entry name" value="P-loop containing nucleotide triphosphate hydrolases"/>
    <property type="match status" value="1"/>
</dbReference>
<protein>
    <submittedName>
        <fullName evidence="7">Uncharacterized protein</fullName>
    </submittedName>
</protein>
<keyword evidence="8" id="KW-1185">Reference proteome</keyword>
<organism evidence="7 8">
    <name type="scientific">Datura stramonium</name>
    <name type="common">Jimsonweed</name>
    <name type="synonym">Common thornapple</name>
    <dbReference type="NCBI Taxonomy" id="4076"/>
    <lineage>
        <taxon>Eukaryota</taxon>
        <taxon>Viridiplantae</taxon>
        <taxon>Streptophyta</taxon>
        <taxon>Embryophyta</taxon>
        <taxon>Tracheophyta</taxon>
        <taxon>Spermatophyta</taxon>
        <taxon>Magnoliopsida</taxon>
        <taxon>eudicotyledons</taxon>
        <taxon>Gunneridae</taxon>
        <taxon>Pentapetalae</taxon>
        <taxon>asterids</taxon>
        <taxon>lamiids</taxon>
        <taxon>Solanales</taxon>
        <taxon>Solanaceae</taxon>
        <taxon>Solanoideae</taxon>
        <taxon>Datureae</taxon>
        <taxon>Datura</taxon>
    </lineage>
</organism>
<gene>
    <name evidence="7" type="ORF">HAX54_041257</name>
</gene>
<keyword evidence="4" id="KW-0547">Nucleotide-binding</keyword>
<dbReference type="PANTHER" id="PTHR11088">
    <property type="entry name" value="TRNA DIMETHYLALLYLTRANSFERASE"/>
    <property type="match status" value="1"/>
</dbReference>
<comment type="caution">
    <text evidence="7">The sequence shown here is derived from an EMBL/GenBank/DDBJ whole genome shotgun (WGS) entry which is preliminary data.</text>
</comment>
<dbReference type="EMBL" id="JACEIK010005943">
    <property type="protein sequence ID" value="MCE0482460.1"/>
    <property type="molecule type" value="Genomic_DNA"/>
</dbReference>
<evidence type="ECO:0000313" key="7">
    <source>
        <dbReference type="EMBL" id="MCE0482460.1"/>
    </source>
</evidence>
<evidence type="ECO:0000256" key="3">
    <source>
        <dbReference type="ARBA" id="ARBA00022712"/>
    </source>
</evidence>
<evidence type="ECO:0000256" key="5">
    <source>
        <dbReference type="ARBA" id="ARBA00022840"/>
    </source>
</evidence>
<evidence type="ECO:0000256" key="4">
    <source>
        <dbReference type="ARBA" id="ARBA00022741"/>
    </source>
</evidence>
<name>A0ABS8VQ82_DATST</name>